<comment type="subcellular location">
    <subcellularLocation>
        <location evidence="1 6">Nucleus</location>
    </subcellularLocation>
</comment>
<dbReference type="CDD" id="cd11711">
    <property type="entry name" value="GINS_A_Sld5"/>
    <property type="match status" value="1"/>
</dbReference>
<dbReference type="KEGG" id="obi:106877606"/>
<organism evidence="9">
    <name type="scientific">Octopus bimaculoides</name>
    <name type="common">California two-spotted octopus</name>
    <dbReference type="NCBI Taxonomy" id="37653"/>
    <lineage>
        <taxon>Eukaryota</taxon>
        <taxon>Metazoa</taxon>
        <taxon>Spiralia</taxon>
        <taxon>Lophotrochozoa</taxon>
        <taxon>Mollusca</taxon>
        <taxon>Cephalopoda</taxon>
        <taxon>Coleoidea</taxon>
        <taxon>Octopodiformes</taxon>
        <taxon>Octopoda</taxon>
        <taxon>Incirrata</taxon>
        <taxon>Octopodidae</taxon>
        <taxon>Octopus</taxon>
    </lineage>
</organism>
<dbReference type="Pfam" id="PF16922">
    <property type="entry name" value="SLD5_C"/>
    <property type="match status" value="1"/>
</dbReference>
<dbReference type="InterPro" id="IPR038749">
    <property type="entry name" value="Sld5_GINS_A"/>
</dbReference>
<keyword evidence="4 6" id="KW-0235">DNA replication</keyword>
<dbReference type="Gene3D" id="3.40.5.60">
    <property type="match status" value="1"/>
</dbReference>
<dbReference type="PANTHER" id="PTHR21206">
    <property type="entry name" value="SLD5 PROTEIN"/>
    <property type="match status" value="1"/>
</dbReference>
<dbReference type="OrthoDB" id="338231at2759"/>
<dbReference type="InterPro" id="IPR021151">
    <property type="entry name" value="GINS_A"/>
</dbReference>
<dbReference type="InterPro" id="IPR008591">
    <property type="entry name" value="GINS_Sld5"/>
</dbReference>
<evidence type="ECO:0000313" key="9">
    <source>
        <dbReference type="EMBL" id="KOF74927.1"/>
    </source>
</evidence>
<reference evidence="9" key="1">
    <citation type="submission" date="2015-07" db="EMBL/GenBank/DDBJ databases">
        <title>MeaNS - Measles Nucleotide Surveillance Program.</title>
        <authorList>
            <person name="Tran T."/>
            <person name="Druce J."/>
        </authorList>
    </citation>
    <scope>NUCLEOTIDE SEQUENCE</scope>
    <source>
        <strain evidence="9">UCB-OBI-ISO-001</strain>
        <tissue evidence="9">Gonad</tissue>
    </source>
</reference>
<evidence type="ECO:0000259" key="8">
    <source>
        <dbReference type="Pfam" id="PF16922"/>
    </source>
</evidence>
<proteinExistence type="inferred from homology"/>
<evidence type="ECO:0000256" key="2">
    <source>
        <dbReference type="ARBA" id="ARBA00008187"/>
    </source>
</evidence>
<evidence type="ECO:0000256" key="5">
    <source>
        <dbReference type="ARBA" id="ARBA00023242"/>
    </source>
</evidence>
<dbReference type="SUPFAM" id="SSF160059">
    <property type="entry name" value="PriA/YqbF domain"/>
    <property type="match status" value="1"/>
</dbReference>
<comment type="similarity">
    <text evidence="2 6">Belongs to the GINS4/SLD5 family.</text>
</comment>
<name>A0A0L8GD20_OCTBM</name>
<dbReference type="CDD" id="cd21692">
    <property type="entry name" value="GINS_B_Sld5"/>
    <property type="match status" value="1"/>
</dbReference>
<evidence type="ECO:0000256" key="6">
    <source>
        <dbReference type="PIRNR" id="PIRNR007764"/>
    </source>
</evidence>
<dbReference type="FunFam" id="3.40.5.60:FF:000001">
    <property type="entry name" value="DNA replication complex GINS protein SLD5"/>
    <property type="match status" value="1"/>
</dbReference>
<dbReference type="STRING" id="37653.A0A0L8GD20"/>
<dbReference type="SUPFAM" id="SSF158573">
    <property type="entry name" value="GINS helical bundle-like"/>
    <property type="match status" value="1"/>
</dbReference>
<comment type="function">
    <text evidence="6">The GINS complex plays an essential role in the initiation of DNA replication.</text>
</comment>
<dbReference type="Gene3D" id="1.20.58.1030">
    <property type="match status" value="1"/>
</dbReference>
<feature type="domain" description="DNA replication complex GINS protein SLD5 C-terminal" evidence="8">
    <location>
        <begin position="163"/>
        <end position="221"/>
    </location>
</feature>
<evidence type="ECO:0000256" key="4">
    <source>
        <dbReference type="ARBA" id="ARBA00022705"/>
    </source>
</evidence>
<keyword evidence="5 6" id="KW-0539">Nucleus</keyword>
<dbReference type="OMA" id="ILETAWI"/>
<dbReference type="Pfam" id="PF05916">
    <property type="entry name" value="Sld5"/>
    <property type="match status" value="1"/>
</dbReference>
<dbReference type="GO" id="GO:0006261">
    <property type="term" value="P:DNA-templated DNA replication"/>
    <property type="evidence" value="ECO:0007669"/>
    <property type="project" value="InterPro"/>
</dbReference>
<dbReference type="PIRSF" id="PIRSF007764">
    <property type="entry name" value="Sld5"/>
    <property type="match status" value="1"/>
</dbReference>
<evidence type="ECO:0000256" key="1">
    <source>
        <dbReference type="ARBA" id="ARBA00004123"/>
    </source>
</evidence>
<dbReference type="GO" id="GO:0000811">
    <property type="term" value="C:GINS complex"/>
    <property type="evidence" value="ECO:0007669"/>
    <property type="project" value="UniProtKB-UniRule"/>
</dbReference>
<dbReference type="AlphaFoldDB" id="A0A0L8GD20"/>
<evidence type="ECO:0000256" key="3">
    <source>
        <dbReference type="ARBA" id="ARBA00014804"/>
    </source>
</evidence>
<dbReference type="PANTHER" id="PTHR21206:SF0">
    <property type="entry name" value="DNA REPLICATION COMPLEX GINS PROTEIN SLD5"/>
    <property type="match status" value="1"/>
</dbReference>
<protein>
    <recommendedName>
        <fullName evidence="3 6">DNA replication complex GINS protein SLD5</fullName>
    </recommendedName>
</protein>
<dbReference type="InterPro" id="IPR036224">
    <property type="entry name" value="GINS_bundle-like_dom_sf"/>
</dbReference>
<sequence>MTDLGLSLDFSRDEEDVEPMTANEVLSKLEEAWLNEKFSPVLLESKTEIVECLLEQIGVMEENIRKAKKGDFKVNVHRMELDRVRFVLNSYLRIRLEKIQSHAAHYINKDNSEDEGHSLFSPAELAFAKEYLSSVEDHLTGLVVQHMPAMLHTLKSNLSGIAPSLDSYVFFKVNKDVDGVLVEEETLETGDEIVDLKKGDQHIMRYLPVQSLVASADISLI</sequence>
<dbReference type="EMBL" id="KQ422401">
    <property type="protein sequence ID" value="KOF74927.1"/>
    <property type="molecule type" value="Genomic_DNA"/>
</dbReference>
<accession>A0A0L8GD20</accession>
<feature type="domain" description="GINS subunit" evidence="7">
    <location>
        <begin position="72"/>
        <end position="140"/>
    </location>
</feature>
<gene>
    <name evidence="9" type="ORF">OCBIM_22035480mg</name>
</gene>
<dbReference type="GO" id="GO:0000727">
    <property type="term" value="P:double-strand break repair via break-induced replication"/>
    <property type="evidence" value="ECO:0007669"/>
    <property type="project" value="TreeGrafter"/>
</dbReference>
<dbReference type="InterPro" id="IPR031633">
    <property type="entry name" value="SLD5_C"/>
</dbReference>
<evidence type="ECO:0000259" key="7">
    <source>
        <dbReference type="Pfam" id="PF05916"/>
    </source>
</evidence>